<evidence type="ECO:0000313" key="2">
    <source>
        <dbReference type="Proteomes" id="UP000321721"/>
    </source>
</evidence>
<organism evidence="1 2">
    <name type="scientific">Vicingus serpentipes</name>
    <dbReference type="NCBI Taxonomy" id="1926625"/>
    <lineage>
        <taxon>Bacteria</taxon>
        <taxon>Pseudomonadati</taxon>
        <taxon>Bacteroidota</taxon>
        <taxon>Flavobacteriia</taxon>
        <taxon>Flavobacteriales</taxon>
        <taxon>Vicingaceae</taxon>
        <taxon>Vicingus</taxon>
    </lineage>
</organism>
<evidence type="ECO:0000313" key="1">
    <source>
        <dbReference type="EMBL" id="TXB65463.1"/>
    </source>
</evidence>
<name>A0A5C6RT73_9FLAO</name>
<reference evidence="1 2" key="1">
    <citation type="submission" date="2019-08" db="EMBL/GenBank/DDBJ databases">
        <title>Genome of Vicingus serpentipes NCIMB 15042.</title>
        <authorList>
            <person name="Bowman J.P."/>
        </authorList>
    </citation>
    <scope>NUCLEOTIDE SEQUENCE [LARGE SCALE GENOMIC DNA]</scope>
    <source>
        <strain evidence="1 2">NCIMB 15042</strain>
    </source>
</reference>
<dbReference type="EMBL" id="VOOS01000003">
    <property type="protein sequence ID" value="TXB65463.1"/>
    <property type="molecule type" value="Genomic_DNA"/>
</dbReference>
<comment type="caution">
    <text evidence="1">The sequence shown here is derived from an EMBL/GenBank/DDBJ whole genome shotgun (WGS) entry which is preliminary data.</text>
</comment>
<dbReference type="Proteomes" id="UP000321721">
    <property type="component" value="Unassembled WGS sequence"/>
</dbReference>
<dbReference type="RefSeq" id="WP_147100517.1">
    <property type="nucleotide sequence ID" value="NZ_VOOS01000003.1"/>
</dbReference>
<proteinExistence type="predicted"/>
<sequence length="248" mass="28296">MFRIGIILGLIFFTLHLSAQQTVFEEARTIYKKENTYGGMIHTSGWGLTYRHGRYTSGFSRRIYELEFTNFKHPKEIKTFSSVLNGSSGYFYGKQNYLLALRTSIGNNNTFISKQSVRGIAISYVLNWGITFAYAKPVYLEVITQDDDNFPITEVQRYNPEIHDRGDIIGKASFFRGFLDGRFYPGALIKAGLNFESSRQPENINALEVGMTLDAFLQKVPIMGDDTPNQQFLFNFYVALNFGGKKTE</sequence>
<keyword evidence="2" id="KW-1185">Reference proteome</keyword>
<gene>
    <name evidence="1" type="ORF">FRY74_08555</name>
</gene>
<dbReference type="OrthoDB" id="1523667at2"/>
<accession>A0A5C6RT73</accession>
<dbReference type="AlphaFoldDB" id="A0A5C6RT73"/>
<protein>
    <submittedName>
        <fullName evidence="1">Uncharacterized protein</fullName>
    </submittedName>
</protein>